<protein>
    <submittedName>
        <fullName evidence="1">Uncharacterized protein</fullName>
    </submittedName>
</protein>
<reference evidence="1 2" key="1">
    <citation type="journal article" date="2023" name="Nucleic Acids Res.">
        <title>The hologenome of Daphnia magna reveals possible DNA methylation and microbiome-mediated evolution of the host genome.</title>
        <authorList>
            <person name="Chaturvedi A."/>
            <person name="Li X."/>
            <person name="Dhandapani V."/>
            <person name="Marshall H."/>
            <person name="Kissane S."/>
            <person name="Cuenca-Cambronero M."/>
            <person name="Asole G."/>
            <person name="Calvet F."/>
            <person name="Ruiz-Romero M."/>
            <person name="Marangio P."/>
            <person name="Guigo R."/>
            <person name="Rago D."/>
            <person name="Mirbahai L."/>
            <person name="Eastwood N."/>
            <person name="Colbourne J.K."/>
            <person name="Zhou J."/>
            <person name="Mallon E."/>
            <person name="Orsini L."/>
        </authorList>
    </citation>
    <scope>NUCLEOTIDE SEQUENCE [LARGE SCALE GENOMIC DNA]</scope>
    <source>
        <strain evidence="1">LRV0_1</strain>
    </source>
</reference>
<evidence type="ECO:0000313" key="2">
    <source>
        <dbReference type="Proteomes" id="UP001234178"/>
    </source>
</evidence>
<proteinExistence type="predicted"/>
<organism evidence="1 2">
    <name type="scientific">Daphnia magna</name>
    <dbReference type="NCBI Taxonomy" id="35525"/>
    <lineage>
        <taxon>Eukaryota</taxon>
        <taxon>Metazoa</taxon>
        <taxon>Ecdysozoa</taxon>
        <taxon>Arthropoda</taxon>
        <taxon>Crustacea</taxon>
        <taxon>Branchiopoda</taxon>
        <taxon>Diplostraca</taxon>
        <taxon>Cladocera</taxon>
        <taxon>Anomopoda</taxon>
        <taxon>Daphniidae</taxon>
        <taxon>Daphnia</taxon>
    </lineage>
</organism>
<accession>A0ABQ9YRH9</accession>
<sequence>MNESISASGCRGLPMVVWSSPIAAASCDVLAVERENTSKRRKKGRGGFSATAASSLVDTHKNAIEEG</sequence>
<keyword evidence="2" id="KW-1185">Reference proteome</keyword>
<gene>
    <name evidence="1" type="ORF">OUZ56_005008</name>
</gene>
<evidence type="ECO:0000313" key="1">
    <source>
        <dbReference type="EMBL" id="KAK4003229.1"/>
    </source>
</evidence>
<name>A0ABQ9YRH9_9CRUS</name>
<dbReference type="Proteomes" id="UP001234178">
    <property type="component" value="Unassembled WGS sequence"/>
</dbReference>
<comment type="caution">
    <text evidence="1">The sequence shown here is derived from an EMBL/GenBank/DDBJ whole genome shotgun (WGS) entry which is preliminary data.</text>
</comment>
<dbReference type="EMBL" id="JAOYFB010000001">
    <property type="protein sequence ID" value="KAK4003229.1"/>
    <property type="molecule type" value="Genomic_DNA"/>
</dbReference>